<evidence type="ECO:0000256" key="2">
    <source>
        <dbReference type="SAM" id="MobiDB-lite"/>
    </source>
</evidence>
<comment type="caution">
    <text evidence="5">The sequence shown here is derived from an EMBL/GenBank/DDBJ whole genome shotgun (WGS) entry which is preliminary data.</text>
</comment>
<keyword evidence="1 3" id="KW-0732">Signal</keyword>
<gene>
    <name evidence="5" type="ORF">AAE3_LOCUS7369</name>
</gene>
<evidence type="ECO:0000256" key="3">
    <source>
        <dbReference type="SAM" id="SignalP"/>
    </source>
</evidence>
<evidence type="ECO:0000256" key="1">
    <source>
        <dbReference type="ARBA" id="ARBA00022729"/>
    </source>
</evidence>
<feature type="compositionally biased region" description="Low complexity" evidence="2">
    <location>
        <begin position="123"/>
        <end position="137"/>
    </location>
</feature>
<feature type="compositionally biased region" description="Low complexity" evidence="2">
    <location>
        <begin position="158"/>
        <end position="213"/>
    </location>
</feature>
<sequence>MFAAHAFTAFLALAAPLLARGDVTPSEPGPGDIFNAGSTCHIVWQGDTESDTIWKDMAIQLMTGSNLGMVHITTVATNQDGTVDGRFEYPCPEVDPYSAIYFYQFSSPQTAVKTWTTRFTIASPTGATTPPANATQPGSNDPIPWGIGNLVDPSTAVAAPVSGTGTPAGPGSASSTGTGAATPATSASLATTRVTTSSSTSSTASSTATAGTSTDGALSIAADARVWMSAAAIVFAGLVW</sequence>
<evidence type="ECO:0000313" key="5">
    <source>
        <dbReference type="EMBL" id="CAA7265211.1"/>
    </source>
</evidence>
<dbReference type="AlphaFoldDB" id="A0A8S0XSZ5"/>
<feature type="region of interest" description="Disordered" evidence="2">
    <location>
        <begin position="123"/>
        <end position="213"/>
    </location>
</feature>
<evidence type="ECO:0000259" key="4">
    <source>
        <dbReference type="Pfam" id="PF10342"/>
    </source>
</evidence>
<name>A0A8S0XSZ5_CYCAE</name>
<dbReference type="PANTHER" id="PTHR40633:SF1">
    <property type="entry name" value="GPI ANCHORED SERINE-THREONINE RICH PROTEIN (AFU_ORTHOLOGUE AFUA_1G03630)"/>
    <property type="match status" value="1"/>
</dbReference>
<dbReference type="PANTHER" id="PTHR40633">
    <property type="entry name" value="MATRIX PROTEIN, PUTATIVE (AFU_ORTHOLOGUE AFUA_8G05410)-RELATED"/>
    <property type="match status" value="1"/>
</dbReference>
<dbReference type="Proteomes" id="UP000467700">
    <property type="component" value="Unassembled WGS sequence"/>
</dbReference>
<feature type="domain" description="Yeast cell wall synthesis Kre9/Knh1-like N-terminal" evidence="4">
    <location>
        <begin position="28"/>
        <end position="121"/>
    </location>
</feature>
<protein>
    <recommendedName>
        <fullName evidence="4">Yeast cell wall synthesis Kre9/Knh1-like N-terminal domain-containing protein</fullName>
    </recommendedName>
</protein>
<dbReference type="OrthoDB" id="2432613at2759"/>
<feature type="chain" id="PRO_5035938452" description="Yeast cell wall synthesis Kre9/Knh1-like N-terminal domain-containing protein" evidence="3">
    <location>
        <begin position="22"/>
        <end position="240"/>
    </location>
</feature>
<evidence type="ECO:0000313" key="6">
    <source>
        <dbReference type="Proteomes" id="UP000467700"/>
    </source>
</evidence>
<dbReference type="Pfam" id="PF10342">
    <property type="entry name" value="Kre9_KNH"/>
    <property type="match status" value="1"/>
</dbReference>
<keyword evidence="6" id="KW-1185">Reference proteome</keyword>
<organism evidence="5 6">
    <name type="scientific">Cyclocybe aegerita</name>
    <name type="common">Black poplar mushroom</name>
    <name type="synonym">Agrocybe aegerita</name>
    <dbReference type="NCBI Taxonomy" id="1973307"/>
    <lineage>
        <taxon>Eukaryota</taxon>
        <taxon>Fungi</taxon>
        <taxon>Dikarya</taxon>
        <taxon>Basidiomycota</taxon>
        <taxon>Agaricomycotina</taxon>
        <taxon>Agaricomycetes</taxon>
        <taxon>Agaricomycetidae</taxon>
        <taxon>Agaricales</taxon>
        <taxon>Agaricineae</taxon>
        <taxon>Bolbitiaceae</taxon>
        <taxon>Cyclocybe</taxon>
    </lineage>
</organism>
<dbReference type="InterPro" id="IPR052982">
    <property type="entry name" value="SRP1/TIP1-like"/>
</dbReference>
<reference evidence="5 6" key="1">
    <citation type="submission" date="2020-01" db="EMBL/GenBank/DDBJ databases">
        <authorList>
            <person name="Gupta K D."/>
        </authorList>
    </citation>
    <scope>NUCLEOTIDE SEQUENCE [LARGE SCALE GENOMIC DNA]</scope>
</reference>
<proteinExistence type="predicted"/>
<dbReference type="EMBL" id="CACVBS010000047">
    <property type="protein sequence ID" value="CAA7265211.1"/>
    <property type="molecule type" value="Genomic_DNA"/>
</dbReference>
<accession>A0A8S0XSZ5</accession>
<feature type="signal peptide" evidence="3">
    <location>
        <begin position="1"/>
        <end position="21"/>
    </location>
</feature>
<dbReference type="InterPro" id="IPR018466">
    <property type="entry name" value="Kre9/Knh1-like_N"/>
</dbReference>